<dbReference type="PANTHER" id="PTHR33361">
    <property type="entry name" value="GLR0591 PROTEIN"/>
    <property type="match status" value="1"/>
</dbReference>
<reference evidence="2" key="1">
    <citation type="submission" date="2024-07" db="EMBL/GenBank/DDBJ databases">
        <authorList>
            <person name="Yu S.T."/>
        </authorList>
    </citation>
    <scope>NUCLEOTIDE SEQUENCE</scope>
    <source>
        <strain evidence="2">R28</strain>
    </source>
</reference>
<accession>A0AB39Q4Y2</accession>
<feature type="compositionally biased region" description="Low complexity" evidence="1">
    <location>
        <begin position="512"/>
        <end position="526"/>
    </location>
</feature>
<sequence length="526" mass="56735">MTGLRDERVRAAVELDFARAREYAGLHEYDGRIQDLSPTGVSAALARLGTGPLPSDAFDAEVLTIHEDGLRARFAEAELHRRDPLLHVAVMDLACYDREYAPTEERRRARASHLAAWPDAVDQAVAALDQVSAPAAAAALPAVRGLAQVVTDDAAALAAVRRFVAHVETAARDGDPSAALGPAMFLRLLGAGEGMTYDVGALTALADRERSRLWDLLEEAVDRLAPGERVHRVVPALMRDHPVTAEGVFAQAEALVDEVTAFAVTRNLIAAPGGECLVGPAPASRAYAQAMMSWSAPYEADAPSWYYVVPPDPAWPEREAEEWLSVFSRTSLPAITVHEVTPGHYAHGRALRALRSDVRRSLESPAFVEGWAHYAEELFAEEGFRAADPRYVIGMTLEALLRVTRLACSIGLHTGAMTVKEATARFEADAFLRGKAAEAEALRGAVEPTYGRYTLGKTEILRTRAVARRTWGDTYTHRRFHDSLLALGMPPIGLLGRAVSHSTGTAATPGHSPSSASALAPPIESR</sequence>
<organism evidence="2">
    <name type="scientific">Streptomyces sp. R28</name>
    <dbReference type="NCBI Taxonomy" id="3238628"/>
    <lineage>
        <taxon>Bacteria</taxon>
        <taxon>Bacillati</taxon>
        <taxon>Actinomycetota</taxon>
        <taxon>Actinomycetes</taxon>
        <taxon>Kitasatosporales</taxon>
        <taxon>Streptomycetaceae</taxon>
        <taxon>Streptomyces</taxon>
    </lineage>
</organism>
<dbReference type="InterPro" id="IPR010281">
    <property type="entry name" value="DUF885"/>
</dbReference>
<feature type="region of interest" description="Disordered" evidence="1">
    <location>
        <begin position="501"/>
        <end position="526"/>
    </location>
</feature>
<evidence type="ECO:0000313" key="2">
    <source>
        <dbReference type="EMBL" id="XDQ36665.1"/>
    </source>
</evidence>
<protein>
    <submittedName>
        <fullName evidence="2">DUF885 family protein</fullName>
    </submittedName>
</protein>
<gene>
    <name evidence="2" type="ORF">AB5J49_26860</name>
</gene>
<dbReference type="EMBL" id="CP163439">
    <property type="protein sequence ID" value="XDQ36665.1"/>
    <property type="molecule type" value="Genomic_DNA"/>
</dbReference>
<dbReference type="AlphaFoldDB" id="A0AB39Q4Y2"/>
<proteinExistence type="predicted"/>
<dbReference type="PANTHER" id="PTHR33361:SF15">
    <property type="entry name" value="DUF885 FAMILY LIPOPROTEIN"/>
    <property type="match status" value="1"/>
</dbReference>
<name>A0AB39Q4Y2_9ACTN</name>
<evidence type="ECO:0000256" key="1">
    <source>
        <dbReference type="SAM" id="MobiDB-lite"/>
    </source>
</evidence>
<dbReference type="RefSeq" id="WP_369171304.1">
    <property type="nucleotide sequence ID" value="NZ_CP163439.1"/>
</dbReference>
<dbReference type="Pfam" id="PF05960">
    <property type="entry name" value="DUF885"/>
    <property type="match status" value="1"/>
</dbReference>